<feature type="region of interest" description="Disordered" evidence="1">
    <location>
        <begin position="259"/>
        <end position="278"/>
    </location>
</feature>
<evidence type="ECO:0000313" key="3">
    <source>
        <dbReference type="Proteomes" id="UP000008022"/>
    </source>
</evidence>
<protein>
    <submittedName>
        <fullName evidence="2">Uncharacterized protein</fullName>
    </submittedName>
</protein>
<feature type="compositionally biased region" description="Pro residues" evidence="1">
    <location>
        <begin position="578"/>
        <end position="591"/>
    </location>
</feature>
<dbReference type="EnsemblPlants" id="ORUFI09G02600.1">
    <property type="protein sequence ID" value="ORUFI09G02600.1"/>
    <property type="gene ID" value="ORUFI09G02600"/>
</dbReference>
<feature type="compositionally biased region" description="Low complexity" evidence="1">
    <location>
        <begin position="794"/>
        <end position="811"/>
    </location>
</feature>
<dbReference type="Proteomes" id="UP000008022">
    <property type="component" value="Unassembled WGS sequence"/>
</dbReference>
<dbReference type="STRING" id="4529.A0A0E0QNL2"/>
<accession>A0A0E0QNL2</accession>
<feature type="compositionally biased region" description="Pro residues" evidence="1">
    <location>
        <begin position="598"/>
        <end position="611"/>
    </location>
</feature>
<dbReference type="OMA" id="HFTPHAH"/>
<feature type="compositionally biased region" description="Basic residues" evidence="1">
    <location>
        <begin position="901"/>
        <end position="911"/>
    </location>
</feature>
<evidence type="ECO:0000313" key="2">
    <source>
        <dbReference type="EnsemblPlants" id="ORUFI09G02600.1"/>
    </source>
</evidence>
<dbReference type="HOGENOM" id="CLU_016558_0_0_1"/>
<reference evidence="2" key="2">
    <citation type="submission" date="2015-06" db="UniProtKB">
        <authorList>
            <consortium name="EnsemblPlants"/>
        </authorList>
    </citation>
    <scope>IDENTIFICATION</scope>
</reference>
<feature type="compositionally biased region" description="Basic and acidic residues" evidence="1">
    <location>
        <begin position="887"/>
        <end position="900"/>
    </location>
</feature>
<organism evidence="2 3">
    <name type="scientific">Oryza rufipogon</name>
    <name type="common">Brownbeard rice</name>
    <name type="synonym">Asian wild rice</name>
    <dbReference type="NCBI Taxonomy" id="4529"/>
    <lineage>
        <taxon>Eukaryota</taxon>
        <taxon>Viridiplantae</taxon>
        <taxon>Streptophyta</taxon>
        <taxon>Embryophyta</taxon>
        <taxon>Tracheophyta</taxon>
        <taxon>Spermatophyta</taxon>
        <taxon>Magnoliopsida</taxon>
        <taxon>Liliopsida</taxon>
        <taxon>Poales</taxon>
        <taxon>Poaceae</taxon>
        <taxon>BOP clade</taxon>
        <taxon>Oryzoideae</taxon>
        <taxon>Oryzeae</taxon>
        <taxon>Oryzinae</taxon>
        <taxon>Oryza</taxon>
    </lineage>
</organism>
<dbReference type="AlphaFoldDB" id="A0A0E0QNL2"/>
<feature type="compositionally biased region" description="Pro residues" evidence="1">
    <location>
        <begin position="490"/>
        <end position="521"/>
    </location>
</feature>
<sequence length="949" mass="96560">MANRPIRLASQARVLSGGGGAAAQQPPTQHAIAAQRRLPSRNPWSRIVPSLLPDGKSYHIIDTSFTSEEAFVPAPPPPLLISAARRPSAPSAQPIATMFAWPVPPRGWTVSQTTGRYRFGYGFGGESSSSTAMRTPAAPTTTWGPAPLLLAPTALAPPLVVPRGWWTVSPTTGNDCFGDGGTSSLIAAPLTPTGHSSPPEPVLSDPMPLGLTMSPTTAHYSFSYVGASSSSATPRAPTAPLALRAPAPHLRVPLVLSPPTPTPSALATHVPTPPASAPPVPMPLAPTPPADVPPGFTVSLTINRYSFGYDGASSSSATPRVRATSLALRVPAPHLHVPRAPAPPVPTPLAPTPHIPTPPALAPPADVPPGFTVSPTTTRYSFGYGGASSSSAMPRAATAPLALRAPAPHLRVPRIPAPPVPTPLASTPHIPTPPALAPPADVPPGFTVSPTTTRYSFGYGGASSSSAMPRAATAPLALRAPAPHLRVSRAPPPLVPTPPAPAPPVATPPTPATPVPTPPMTAPTADVPPGFTVSPTTTHYSFGYGGPSLSSAMPCATAAPLALHGSAPHLRVSRMPAPPIPMPPAPAPPVPTTSTPSPTVPAPPVTAPPATAPSMAAPAAASHGLTVSPTTIRYSFGYGGASSPSAVPCTSSVPLALRALAPHLRALRVSVPRPRAPSASAPPAAAPRGWTVSLTTGRYSFGDSGASSSSTAPRAPAAPLALHAPAPHLRVPSAAAPPPAAPHGWTMPLTTGRYSFSYRGVSLSYTTPRAPIAPLALRSPAPHLRARRVPTAPPAAATPRAPTPPAAAAAPAAPPVPPSGLPSWPVLVRPPTGPARARLAPATPTEAFEEYLVQRRAIEATVDDTPWEMIGRSRKTGGPMFAVAGGGRDRAELEAKEARERRKNRMHKRKAAAAAPAQQPPPPSPPADAPGSSGVGSKKRGGGRKEKQP</sequence>
<feature type="region of interest" description="Disordered" evidence="1">
    <location>
        <begin position="489"/>
        <end position="522"/>
    </location>
</feature>
<dbReference type="Gramene" id="ORUFI09G02600.1">
    <property type="protein sequence ID" value="ORUFI09G02600.1"/>
    <property type="gene ID" value="ORUFI09G02600"/>
</dbReference>
<feature type="region of interest" description="Disordered" evidence="1">
    <location>
        <begin position="791"/>
        <end position="816"/>
    </location>
</feature>
<feature type="region of interest" description="Disordered" evidence="1">
    <location>
        <begin position="869"/>
        <end position="949"/>
    </location>
</feature>
<feature type="compositionally biased region" description="Pro residues" evidence="1">
    <location>
        <begin position="918"/>
        <end position="928"/>
    </location>
</feature>
<evidence type="ECO:0000256" key="1">
    <source>
        <dbReference type="SAM" id="MobiDB-lite"/>
    </source>
</evidence>
<reference evidence="3" key="1">
    <citation type="submission" date="2013-06" db="EMBL/GenBank/DDBJ databases">
        <authorList>
            <person name="Zhao Q."/>
        </authorList>
    </citation>
    <scope>NUCLEOTIDE SEQUENCE</scope>
    <source>
        <strain evidence="3">cv. W1943</strain>
    </source>
</reference>
<keyword evidence="3" id="KW-1185">Reference proteome</keyword>
<proteinExistence type="predicted"/>
<feature type="region of interest" description="Disordered" evidence="1">
    <location>
        <begin position="578"/>
        <end position="611"/>
    </location>
</feature>
<name>A0A0E0QNL2_ORYRU</name>